<keyword evidence="2" id="KW-1277">Toxin-antitoxin system</keyword>
<keyword evidence="5" id="KW-1185">Reference proteome</keyword>
<dbReference type="InterPro" id="IPR007712">
    <property type="entry name" value="RelE/ParE_toxin"/>
</dbReference>
<reference evidence="4 5" key="1">
    <citation type="submission" date="2024-04" db="EMBL/GenBank/DDBJ databases">
        <title>draft genome sequnece of Flavobacterium buctense JCM 30750.</title>
        <authorList>
            <person name="Kim D.-U."/>
        </authorList>
    </citation>
    <scope>NUCLEOTIDE SEQUENCE [LARGE SCALE GENOMIC DNA]</scope>
    <source>
        <strain evidence="4 5">JCM 30750</strain>
    </source>
</reference>
<dbReference type="PANTHER" id="PTHR33755">
    <property type="entry name" value="TOXIN PARE1-RELATED"/>
    <property type="match status" value="1"/>
</dbReference>
<dbReference type="EMBL" id="JBBPCB010000004">
    <property type="protein sequence ID" value="MEK8180152.1"/>
    <property type="molecule type" value="Genomic_DNA"/>
</dbReference>
<gene>
    <name evidence="4" type="ORF">WMW71_07340</name>
</gene>
<dbReference type="InterPro" id="IPR035093">
    <property type="entry name" value="RelE/ParE_toxin_dom_sf"/>
</dbReference>
<evidence type="ECO:0000313" key="5">
    <source>
        <dbReference type="Proteomes" id="UP001491349"/>
    </source>
</evidence>
<dbReference type="Proteomes" id="UP001491349">
    <property type="component" value="Unassembled WGS sequence"/>
</dbReference>
<proteinExistence type="inferred from homology"/>
<dbReference type="InterPro" id="IPR051803">
    <property type="entry name" value="TA_system_RelE-like_toxin"/>
</dbReference>
<dbReference type="InterPro" id="IPR028344">
    <property type="entry name" value="ParE1/4"/>
</dbReference>
<comment type="similarity">
    <text evidence="1 3">Belongs to the RelE toxin family.</text>
</comment>
<accession>A0ABU9E3L0</accession>
<protein>
    <recommendedName>
        <fullName evidence="3">Toxin</fullName>
    </recommendedName>
</protein>
<dbReference type="RefSeq" id="WP_187660625.1">
    <property type="nucleotide sequence ID" value="NZ_JACTAB010000005.1"/>
</dbReference>
<dbReference type="PANTHER" id="PTHR33755:SF9">
    <property type="entry name" value="TOXIN PARE1"/>
    <property type="match status" value="1"/>
</dbReference>
<dbReference type="Gene3D" id="3.30.2310.20">
    <property type="entry name" value="RelE-like"/>
    <property type="match status" value="1"/>
</dbReference>
<dbReference type="PIRSF" id="PIRSF029218">
    <property type="entry name" value="ParE"/>
    <property type="match status" value="1"/>
</dbReference>
<sequence>MAKFYLTNKAVKDLGAIWHYTAETWSENQASIYYNLLIDSCQELANKPNQGKSYEVVEKNILGFKTGEHLIFYRIIAVNEIEIVRILHGMMDLKKHL</sequence>
<evidence type="ECO:0000256" key="1">
    <source>
        <dbReference type="ARBA" id="ARBA00006226"/>
    </source>
</evidence>
<dbReference type="Pfam" id="PF05016">
    <property type="entry name" value="ParE_toxin"/>
    <property type="match status" value="1"/>
</dbReference>
<evidence type="ECO:0000313" key="4">
    <source>
        <dbReference type="EMBL" id="MEK8180152.1"/>
    </source>
</evidence>
<evidence type="ECO:0000256" key="2">
    <source>
        <dbReference type="ARBA" id="ARBA00022649"/>
    </source>
</evidence>
<organism evidence="4 5">
    <name type="scientific">Flavobacterium buctense</name>
    <dbReference type="NCBI Taxonomy" id="1648146"/>
    <lineage>
        <taxon>Bacteria</taxon>
        <taxon>Pseudomonadati</taxon>
        <taxon>Bacteroidota</taxon>
        <taxon>Flavobacteriia</taxon>
        <taxon>Flavobacteriales</taxon>
        <taxon>Flavobacteriaceae</taxon>
        <taxon>Flavobacterium</taxon>
    </lineage>
</organism>
<comment type="caution">
    <text evidence="4">The sequence shown here is derived from an EMBL/GenBank/DDBJ whole genome shotgun (WGS) entry which is preliminary data.</text>
</comment>
<name>A0ABU9E3L0_9FLAO</name>
<evidence type="ECO:0000256" key="3">
    <source>
        <dbReference type="PIRNR" id="PIRNR029218"/>
    </source>
</evidence>